<proteinExistence type="predicted"/>
<evidence type="ECO:0000313" key="1">
    <source>
        <dbReference type="EMBL" id="KNC24378.1"/>
    </source>
</evidence>
<protein>
    <submittedName>
        <fullName evidence="1">Uncharacterized protein</fullName>
    </submittedName>
</protein>
<gene>
    <name evidence="1" type="ORF">FF38_14057</name>
</gene>
<sequence length="187" mass="20620">MLAKSILPNFPSTDIHTPLATTNYCTVNVLIPNYNCRVSPTIQENTHTTRQPPDVTTRRIRLLHKCKSRIQVVHRLPEFANARWHHFNVLRSSSPPTNCKPDNPSNACNDQLTSIRAAGHTMASLSATPANLVLKTAVSHHMVKAKAARPRSNNSCIASSQPSKTTLTTPQVVFHGADTKRTDLLNS</sequence>
<keyword evidence="2" id="KW-1185">Reference proteome</keyword>
<dbReference type="Proteomes" id="UP000037069">
    <property type="component" value="Unassembled WGS sequence"/>
</dbReference>
<name>A0A0L0BWH6_LUCCU</name>
<comment type="caution">
    <text evidence="1">The sequence shown here is derived from an EMBL/GenBank/DDBJ whole genome shotgun (WGS) entry which is preliminary data.</text>
</comment>
<dbReference type="AlphaFoldDB" id="A0A0L0BWH6"/>
<evidence type="ECO:0000313" key="2">
    <source>
        <dbReference type="Proteomes" id="UP000037069"/>
    </source>
</evidence>
<accession>A0A0L0BWH6</accession>
<dbReference type="EMBL" id="JRES01001241">
    <property type="protein sequence ID" value="KNC24378.1"/>
    <property type="molecule type" value="Genomic_DNA"/>
</dbReference>
<organism evidence="1 2">
    <name type="scientific">Lucilia cuprina</name>
    <name type="common">Green bottle fly</name>
    <name type="synonym">Australian sheep blowfly</name>
    <dbReference type="NCBI Taxonomy" id="7375"/>
    <lineage>
        <taxon>Eukaryota</taxon>
        <taxon>Metazoa</taxon>
        <taxon>Ecdysozoa</taxon>
        <taxon>Arthropoda</taxon>
        <taxon>Hexapoda</taxon>
        <taxon>Insecta</taxon>
        <taxon>Pterygota</taxon>
        <taxon>Neoptera</taxon>
        <taxon>Endopterygota</taxon>
        <taxon>Diptera</taxon>
        <taxon>Brachycera</taxon>
        <taxon>Muscomorpha</taxon>
        <taxon>Oestroidea</taxon>
        <taxon>Calliphoridae</taxon>
        <taxon>Luciliinae</taxon>
        <taxon>Lucilia</taxon>
    </lineage>
</organism>
<reference evidence="1 2" key="1">
    <citation type="journal article" date="2015" name="Nat. Commun.">
        <title>Lucilia cuprina genome unlocks parasitic fly biology to underpin future interventions.</title>
        <authorList>
            <person name="Anstead C.A."/>
            <person name="Korhonen P.K."/>
            <person name="Young N.D."/>
            <person name="Hall R.S."/>
            <person name="Jex A.R."/>
            <person name="Murali S.C."/>
            <person name="Hughes D.S."/>
            <person name="Lee S.F."/>
            <person name="Perry T."/>
            <person name="Stroehlein A.J."/>
            <person name="Ansell B.R."/>
            <person name="Breugelmans B."/>
            <person name="Hofmann A."/>
            <person name="Qu J."/>
            <person name="Dugan S."/>
            <person name="Lee S.L."/>
            <person name="Chao H."/>
            <person name="Dinh H."/>
            <person name="Han Y."/>
            <person name="Doddapaneni H.V."/>
            <person name="Worley K.C."/>
            <person name="Muzny D.M."/>
            <person name="Ioannidis P."/>
            <person name="Waterhouse R.M."/>
            <person name="Zdobnov E.M."/>
            <person name="James P.J."/>
            <person name="Bagnall N.H."/>
            <person name="Kotze A.C."/>
            <person name="Gibbs R.A."/>
            <person name="Richards S."/>
            <person name="Batterham P."/>
            <person name="Gasser R.B."/>
        </authorList>
    </citation>
    <scope>NUCLEOTIDE SEQUENCE [LARGE SCALE GENOMIC DNA]</scope>
    <source>
        <strain evidence="1 2">LS</strain>
        <tissue evidence="1">Full body</tissue>
    </source>
</reference>